<dbReference type="PANTHER" id="PTHR43272:SF91">
    <property type="entry name" value="CARRIER DOMAIN-CONTAINING PROTEIN"/>
    <property type="match status" value="1"/>
</dbReference>
<dbReference type="SUPFAM" id="SSF56801">
    <property type="entry name" value="Acetyl-CoA synthetase-like"/>
    <property type="match status" value="1"/>
</dbReference>
<evidence type="ECO:0008006" key="3">
    <source>
        <dbReference type="Google" id="ProtNLM"/>
    </source>
</evidence>
<evidence type="ECO:0000313" key="2">
    <source>
        <dbReference type="Proteomes" id="UP000649829"/>
    </source>
</evidence>
<dbReference type="GO" id="GO:0016020">
    <property type="term" value="C:membrane"/>
    <property type="evidence" value="ECO:0007669"/>
    <property type="project" value="TreeGrafter"/>
</dbReference>
<comment type="caution">
    <text evidence="1">The sequence shown here is derived from an EMBL/GenBank/DDBJ whole genome shotgun (WGS) entry which is preliminary data.</text>
</comment>
<organism evidence="1 2">
    <name type="scientific">Pseudooceanicola nanhaiensis</name>
    <dbReference type="NCBI Taxonomy" id="375761"/>
    <lineage>
        <taxon>Bacteria</taxon>
        <taxon>Pseudomonadati</taxon>
        <taxon>Pseudomonadota</taxon>
        <taxon>Alphaproteobacteria</taxon>
        <taxon>Rhodobacterales</taxon>
        <taxon>Paracoccaceae</taxon>
        <taxon>Pseudooceanicola</taxon>
    </lineage>
</organism>
<keyword evidence="2" id="KW-1185">Reference proteome</keyword>
<dbReference type="AlphaFoldDB" id="A0A917WN13"/>
<dbReference type="EMBL" id="BMLF01000008">
    <property type="protein sequence ID" value="GGM16340.1"/>
    <property type="molecule type" value="Genomic_DNA"/>
</dbReference>
<protein>
    <recommendedName>
        <fullName evidence="3">AMP-dependent synthetase/ligase domain-containing protein</fullName>
    </recommendedName>
</protein>
<dbReference type="Gene3D" id="3.40.50.12780">
    <property type="entry name" value="N-terminal domain of ligase-like"/>
    <property type="match status" value="1"/>
</dbReference>
<sequence>MSANFAPDFKALVGIPVPAVAVRIAPVGEKLELRLKGPCVTPGYWRSPDKTAEAFDAEGYYRTGDAVAWIDSEDKALGLRFDGRIAENFKLASGTWVQVADLRAAIIGVFAPLCSDVVICAPDRPHLTAILFPEPGACRKLAGLPSDAPLADVVSHPALRREISSRMGSLQTADGPGSRTIRRYVLTAELPNIETGELSDKRAISQNTVLARRAALVDALYADEPGPGIEVLVG</sequence>
<accession>A0A917WN13</accession>
<dbReference type="RefSeq" id="WP_051631005.1">
    <property type="nucleotide sequence ID" value="NZ_BMLF01000008.1"/>
</dbReference>
<evidence type="ECO:0000313" key="1">
    <source>
        <dbReference type="EMBL" id="GGM16340.1"/>
    </source>
</evidence>
<dbReference type="InterPro" id="IPR042099">
    <property type="entry name" value="ANL_N_sf"/>
</dbReference>
<dbReference type="GO" id="GO:0004467">
    <property type="term" value="F:long-chain fatty acid-CoA ligase activity"/>
    <property type="evidence" value="ECO:0007669"/>
    <property type="project" value="TreeGrafter"/>
</dbReference>
<reference evidence="1" key="2">
    <citation type="submission" date="2020-09" db="EMBL/GenBank/DDBJ databases">
        <authorList>
            <person name="Sun Q."/>
            <person name="Zhou Y."/>
        </authorList>
    </citation>
    <scope>NUCLEOTIDE SEQUENCE</scope>
    <source>
        <strain evidence="1">CGMCC 1.6293</strain>
    </source>
</reference>
<proteinExistence type="predicted"/>
<gene>
    <name evidence="1" type="ORF">GCM10011534_42830</name>
</gene>
<dbReference type="PANTHER" id="PTHR43272">
    <property type="entry name" value="LONG-CHAIN-FATTY-ACID--COA LIGASE"/>
    <property type="match status" value="1"/>
</dbReference>
<dbReference type="Proteomes" id="UP000649829">
    <property type="component" value="Unassembled WGS sequence"/>
</dbReference>
<name>A0A917WN13_9RHOB</name>
<reference evidence="1" key="1">
    <citation type="journal article" date="2014" name="Int. J. Syst. Evol. Microbiol.">
        <title>Complete genome sequence of Corynebacterium casei LMG S-19264T (=DSM 44701T), isolated from a smear-ripened cheese.</title>
        <authorList>
            <consortium name="US DOE Joint Genome Institute (JGI-PGF)"/>
            <person name="Walter F."/>
            <person name="Albersmeier A."/>
            <person name="Kalinowski J."/>
            <person name="Ruckert C."/>
        </authorList>
    </citation>
    <scope>NUCLEOTIDE SEQUENCE</scope>
    <source>
        <strain evidence="1">CGMCC 1.6293</strain>
    </source>
</reference>